<feature type="compositionally biased region" description="Basic and acidic residues" evidence="8">
    <location>
        <begin position="68"/>
        <end position="78"/>
    </location>
</feature>
<dbReference type="SUPFAM" id="SSF55486">
    <property type="entry name" value="Metalloproteases ('zincins'), catalytic domain"/>
    <property type="match status" value="1"/>
</dbReference>
<feature type="compositionally biased region" description="Polar residues" evidence="8">
    <location>
        <begin position="82"/>
        <end position="92"/>
    </location>
</feature>
<dbReference type="CDD" id="cd08662">
    <property type="entry name" value="M13"/>
    <property type="match status" value="1"/>
</dbReference>
<name>A0A2A9NGE2_9AGAR</name>
<dbReference type="Proteomes" id="UP000242287">
    <property type="component" value="Unassembled WGS sequence"/>
</dbReference>
<keyword evidence="9" id="KW-1133">Transmembrane helix</keyword>
<dbReference type="Pfam" id="PF01431">
    <property type="entry name" value="Peptidase_M13"/>
    <property type="match status" value="1"/>
</dbReference>
<keyword evidence="4" id="KW-0479">Metal-binding</keyword>
<keyword evidence="7" id="KW-0482">Metalloprotease</keyword>
<accession>A0A2A9NGE2</accession>
<dbReference type="Gene3D" id="1.10.1380.10">
    <property type="entry name" value="Neutral endopeptidase , domain2"/>
    <property type="match status" value="1"/>
</dbReference>
<evidence type="ECO:0000256" key="9">
    <source>
        <dbReference type="SAM" id="Phobius"/>
    </source>
</evidence>
<evidence type="ECO:0000256" key="1">
    <source>
        <dbReference type="ARBA" id="ARBA00001947"/>
    </source>
</evidence>
<comment type="cofactor">
    <cofactor evidence="1">
        <name>Zn(2+)</name>
        <dbReference type="ChEBI" id="CHEBI:29105"/>
    </cofactor>
</comment>
<dbReference type="Pfam" id="PF05649">
    <property type="entry name" value="Peptidase_M13_N"/>
    <property type="match status" value="1"/>
</dbReference>
<dbReference type="InterPro" id="IPR008753">
    <property type="entry name" value="Peptidase_M13_N"/>
</dbReference>
<feature type="region of interest" description="Disordered" evidence="8">
    <location>
        <begin position="375"/>
        <end position="422"/>
    </location>
</feature>
<evidence type="ECO:0008006" key="14">
    <source>
        <dbReference type="Google" id="ProtNLM"/>
    </source>
</evidence>
<dbReference type="InterPro" id="IPR024079">
    <property type="entry name" value="MetalloPept_cat_dom_sf"/>
</dbReference>
<dbReference type="PANTHER" id="PTHR11733">
    <property type="entry name" value="ZINC METALLOPROTEASE FAMILY M13 NEPRILYSIN-RELATED"/>
    <property type="match status" value="1"/>
</dbReference>
<keyword evidence="9" id="KW-0812">Transmembrane</keyword>
<organism evidence="12 13">
    <name type="scientific">Amanita thiersii Skay4041</name>
    <dbReference type="NCBI Taxonomy" id="703135"/>
    <lineage>
        <taxon>Eukaryota</taxon>
        <taxon>Fungi</taxon>
        <taxon>Dikarya</taxon>
        <taxon>Basidiomycota</taxon>
        <taxon>Agaricomycotina</taxon>
        <taxon>Agaricomycetes</taxon>
        <taxon>Agaricomycetidae</taxon>
        <taxon>Agaricales</taxon>
        <taxon>Pluteineae</taxon>
        <taxon>Amanitaceae</taxon>
        <taxon>Amanita</taxon>
    </lineage>
</organism>
<keyword evidence="13" id="KW-1185">Reference proteome</keyword>
<comment type="similarity">
    <text evidence="2">Belongs to the peptidase M13 family.</text>
</comment>
<feature type="region of interest" description="Disordered" evidence="8">
    <location>
        <begin position="1"/>
        <end position="22"/>
    </location>
</feature>
<evidence type="ECO:0000256" key="8">
    <source>
        <dbReference type="SAM" id="MobiDB-lite"/>
    </source>
</evidence>
<dbReference type="GO" id="GO:0016485">
    <property type="term" value="P:protein processing"/>
    <property type="evidence" value="ECO:0007669"/>
    <property type="project" value="TreeGrafter"/>
</dbReference>
<feature type="domain" description="Peptidase M13 C-terminal" evidence="10">
    <location>
        <begin position="694"/>
        <end position="902"/>
    </location>
</feature>
<evidence type="ECO:0000259" key="10">
    <source>
        <dbReference type="Pfam" id="PF01431"/>
    </source>
</evidence>
<dbReference type="AlphaFoldDB" id="A0A2A9NGE2"/>
<evidence type="ECO:0000313" key="13">
    <source>
        <dbReference type="Proteomes" id="UP000242287"/>
    </source>
</evidence>
<feature type="compositionally biased region" description="Polar residues" evidence="8">
    <location>
        <begin position="10"/>
        <end position="22"/>
    </location>
</feature>
<dbReference type="PANTHER" id="PTHR11733:SF167">
    <property type="entry name" value="FI17812P1-RELATED"/>
    <property type="match status" value="1"/>
</dbReference>
<dbReference type="PROSITE" id="PS51885">
    <property type="entry name" value="NEPRILYSIN"/>
    <property type="match status" value="1"/>
</dbReference>
<keyword evidence="6" id="KW-0862">Zinc</keyword>
<evidence type="ECO:0000256" key="2">
    <source>
        <dbReference type="ARBA" id="ARBA00007357"/>
    </source>
</evidence>
<dbReference type="PRINTS" id="PR00786">
    <property type="entry name" value="NEPRILYSIN"/>
</dbReference>
<feature type="domain" description="Peptidase M13 N-terminal" evidence="11">
    <location>
        <begin position="192"/>
        <end position="633"/>
    </location>
</feature>
<evidence type="ECO:0000259" key="11">
    <source>
        <dbReference type="Pfam" id="PF05649"/>
    </source>
</evidence>
<dbReference type="InterPro" id="IPR042089">
    <property type="entry name" value="Peptidase_M13_dom_2"/>
</dbReference>
<feature type="transmembrane region" description="Helical" evidence="9">
    <location>
        <begin position="38"/>
        <end position="58"/>
    </location>
</feature>
<reference evidence="12 13" key="1">
    <citation type="submission" date="2014-02" db="EMBL/GenBank/DDBJ databases">
        <title>Transposable element dynamics among asymbiotic and ectomycorrhizal Amanita fungi.</title>
        <authorList>
            <consortium name="DOE Joint Genome Institute"/>
            <person name="Hess J."/>
            <person name="Skrede I."/>
            <person name="Wolfe B."/>
            <person name="LaButti K."/>
            <person name="Ohm R.A."/>
            <person name="Grigoriev I.V."/>
            <person name="Pringle A."/>
        </authorList>
    </citation>
    <scope>NUCLEOTIDE SEQUENCE [LARGE SCALE GENOMIC DNA]</scope>
    <source>
        <strain evidence="12 13">SKay4041</strain>
    </source>
</reference>
<evidence type="ECO:0000256" key="3">
    <source>
        <dbReference type="ARBA" id="ARBA00022670"/>
    </source>
</evidence>
<evidence type="ECO:0000256" key="4">
    <source>
        <dbReference type="ARBA" id="ARBA00022723"/>
    </source>
</evidence>
<feature type="compositionally biased region" description="Acidic residues" evidence="8">
    <location>
        <begin position="404"/>
        <end position="415"/>
    </location>
</feature>
<dbReference type="OrthoDB" id="6475849at2759"/>
<dbReference type="EMBL" id="KZ302012">
    <property type="protein sequence ID" value="PFH50075.1"/>
    <property type="molecule type" value="Genomic_DNA"/>
</dbReference>
<keyword evidence="3" id="KW-0645">Protease</keyword>
<gene>
    <name evidence="12" type="ORF">AMATHDRAFT_75830</name>
</gene>
<evidence type="ECO:0000256" key="6">
    <source>
        <dbReference type="ARBA" id="ARBA00022833"/>
    </source>
</evidence>
<dbReference type="STRING" id="703135.A0A2A9NGE2"/>
<proteinExistence type="inferred from homology"/>
<dbReference type="GO" id="GO:0046872">
    <property type="term" value="F:metal ion binding"/>
    <property type="evidence" value="ECO:0007669"/>
    <property type="project" value="UniProtKB-KW"/>
</dbReference>
<protein>
    <recommendedName>
        <fullName evidence="14">Endothelin-converting enzyme 1</fullName>
    </recommendedName>
</protein>
<keyword evidence="5" id="KW-0378">Hydrolase</keyword>
<dbReference type="GO" id="GO:0004222">
    <property type="term" value="F:metalloendopeptidase activity"/>
    <property type="evidence" value="ECO:0007669"/>
    <property type="project" value="InterPro"/>
</dbReference>
<dbReference type="GO" id="GO:0005886">
    <property type="term" value="C:plasma membrane"/>
    <property type="evidence" value="ECO:0007669"/>
    <property type="project" value="TreeGrafter"/>
</dbReference>
<sequence length="906" mass="101282">MSESAPLLQDASNNDHNNRDSSTLRSIAQEPLTPLTKILLVIALVLLLVSSVFIGLFAGTQHKLNLERDRNGGGDHPKPPSGTVTATRTMTERPTATATETFISTATSITTSIATMTATRIVTTTVTDSHPGPTGVPPGKVSYYAFFWSTKGKERTKLNYLLHLLPQRTCSTSQCILLSASILASLDTTQDPCENFYDYANGGWLKAHPLPADKGSFGNFEALSQQNKQLIQRLLETESDLLPTDADSEDGKILKKLRDFYSSCKKEDQLNDIGAAPLEDVVKTIRRLYRTRESELDDQNREGLTAAVAFLHSRGIPALFNLDIEGDVGDDPNHMVLWFSQPSLGLPSPEYYEEDSIRDIYQEVIESLLSSLPEEDQDMKQEELAVQDEGSKVWPPWPWPPWEGDGDGDGGDGDDDKPGNWTDKARKLAKKVVKFERKIAKASLELDILYQDPIATYNPEPLSNLTDTLTQIDFRSYFAAFAPRSYPSRVILTYPQYVVSLSKLLDDTSPKVLEAYFIAQAALTLSPYLGMETQAWKAQRILVETLTGIKKGAVGDRAEYCVGEVEAKLGFAAGRYFVNETFGGESKEKGTKVIEDIVKAFKGSLSHIDWMDKKSADAAAEKATAIRIKVGYPVSPDTLDPHSISKYYSQVDVDKHKFFENVVQAIKSDQMRKWQKLGKPRDRDAWEMYPSTVNAYFNPPANEIVFPAGILQPPFFSKDWPAYISYGSFGHVASHELTHAFDSAGRLYNQQGKLEEWWTKKTSEGFQVKQDCIVKQYSEYTIDDGKGGKIHVNVSIVKTSGENIGDTGLIQAYRAWKAQSQDTEEYDLPGLDYTKEQLFFISFARIWARAMKPEAAVQRIRTDPHSPSRYRVDGTVFNIPEFAKAFHCSNSAKLNPPREKQCIFWS</sequence>
<evidence type="ECO:0000256" key="7">
    <source>
        <dbReference type="ARBA" id="ARBA00023049"/>
    </source>
</evidence>
<dbReference type="Gene3D" id="3.40.390.10">
    <property type="entry name" value="Collagenase (Catalytic Domain)"/>
    <property type="match status" value="1"/>
</dbReference>
<dbReference type="InterPro" id="IPR000718">
    <property type="entry name" value="Peptidase_M13"/>
</dbReference>
<dbReference type="InterPro" id="IPR018497">
    <property type="entry name" value="Peptidase_M13_C"/>
</dbReference>
<feature type="region of interest" description="Disordered" evidence="8">
    <location>
        <begin position="68"/>
        <end position="92"/>
    </location>
</feature>
<evidence type="ECO:0000256" key="5">
    <source>
        <dbReference type="ARBA" id="ARBA00022801"/>
    </source>
</evidence>
<keyword evidence="9" id="KW-0472">Membrane</keyword>
<evidence type="ECO:0000313" key="12">
    <source>
        <dbReference type="EMBL" id="PFH50075.1"/>
    </source>
</evidence>